<dbReference type="STRING" id="504474.cu0260"/>
<keyword evidence="4 6" id="KW-0786">Thiamine pyrophosphate</keyword>
<dbReference type="Gene3D" id="3.40.50.1220">
    <property type="entry name" value="TPP-binding domain"/>
    <property type="match status" value="1"/>
</dbReference>
<comment type="cofactor">
    <cofactor evidence="6">
        <name>Mg(2+)</name>
        <dbReference type="ChEBI" id="CHEBI:18420"/>
    </cofactor>
    <cofactor evidence="6">
        <name>Mn(2+)</name>
        <dbReference type="ChEBI" id="CHEBI:29035"/>
    </cofactor>
</comment>
<dbReference type="UniPathway" id="UPA00079"/>
<dbReference type="GO" id="GO:0016829">
    <property type="term" value="F:lyase activity"/>
    <property type="evidence" value="ECO:0007669"/>
    <property type="project" value="UniProtKB-KW"/>
</dbReference>
<keyword evidence="3 6" id="KW-0460">Magnesium</keyword>
<evidence type="ECO:0000313" key="9">
    <source>
        <dbReference type="EMBL" id="CAQ04220.1"/>
    </source>
</evidence>
<name>B1VEN1_CORU7</name>
<keyword evidence="9" id="KW-0456">Lyase</keyword>
<keyword evidence="6" id="KW-0474">Menaquinone biosynthesis</keyword>
<evidence type="ECO:0000256" key="7">
    <source>
        <dbReference type="SAM" id="MobiDB-lite"/>
    </source>
</evidence>
<organism evidence="9 10">
    <name type="scientific">Corynebacterium urealyticum (strain ATCC 43042 / DSM 7109)</name>
    <dbReference type="NCBI Taxonomy" id="504474"/>
    <lineage>
        <taxon>Bacteria</taxon>
        <taxon>Bacillati</taxon>
        <taxon>Actinomycetota</taxon>
        <taxon>Actinomycetes</taxon>
        <taxon>Mycobacteriales</taxon>
        <taxon>Corynebacteriaceae</taxon>
        <taxon>Corynebacterium</taxon>
    </lineage>
</organism>
<evidence type="ECO:0000256" key="4">
    <source>
        <dbReference type="ARBA" id="ARBA00023052"/>
    </source>
</evidence>
<dbReference type="RefSeq" id="WP_012359526.1">
    <property type="nucleotide sequence ID" value="NC_010545.1"/>
</dbReference>
<dbReference type="UniPathway" id="UPA01057">
    <property type="reaction ID" value="UER00164"/>
</dbReference>
<dbReference type="HOGENOM" id="CLU_006051_4_1_11"/>
<evidence type="ECO:0000256" key="3">
    <source>
        <dbReference type="ARBA" id="ARBA00022842"/>
    </source>
</evidence>
<evidence type="ECO:0000313" key="10">
    <source>
        <dbReference type="Proteomes" id="UP000001727"/>
    </source>
</evidence>
<comment type="subunit">
    <text evidence="6">Homodimer.</text>
</comment>
<dbReference type="PANTHER" id="PTHR42916:SF1">
    <property type="entry name" value="PROTEIN PHYLLO, CHLOROPLASTIC"/>
    <property type="match status" value="1"/>
</dbReference>
<keyword evidence="5 6" id="KW-0464">Manganese</keyword>
<evidence type="ECO:0000259" key="8">
    <source>
        <dbReference type="Pfam" id="PF02776"/>
    </source>
</evidence>
<dbReference type="Pfam" id="PF02776">
    <property type="entry name" value="TPP_enzyme_N"/>
    <property type="match status" value="1"/>
</dbReference>
<dbReference type="InterPro" id="IPR012001">
    <property type="entry name" value="Thiamin_PyroP_enz_TPP-bd_dom"/>
</dbReference>
<feature type="domain" description="Thiamine pyrophosphate enzyme N-terminal TPP-binding" evidence="8">
    <location>
        <begin position="31"/>
        <end position="145"/>
    </location>
</feature>
<protein>
    <recommendedName>
        <fullName evidence="6">2-succinyl-5-enolpyruvyl-6-hydroxy-3-cyclohexene-1-carboxylate synthase</fullName>
        <shortName evidence="6">SEPHCHC synthase</shortName>
        <ecNumber evidence="6">2.2.1.9</ecNumber>
    </recommendedName>
    <alternativeName>
        <fullName evidence="6">Menaquinone biosynthesis protein MenD</fullName>
    </alternativeName>
</protein>
<dbReference type="HAMAP" id="MF_01659">
    <property type="entry name" value="MenD"/>
    <property type="match status" value="1"/>
</dbReference>
<comment type="cofactor">
    <cofactor evidence="6">
        <name>thiamine diphosphate</name>
        <dbReference type="ChEBI" id="CHEBI:58937"/>
    </cofactor>
    <text evidence="6">Binds 1 thiamine pyrophosphate per subunit.</text>
</comment>
<dbReference type="SUPFAM" id="SSF52518">
    <property type="entry name" value="Thiamin diphosphate-binding fold (THDP-binding)"/>
    <property type="match status" value="2"/>
</dbReference>
<dbReference type="PANTHER" id="PTHR42916">
    <property type="entry name" value="2-SUCCINYL-5-ENOLPYRUVYL-6-HYDROXY-3-CYCLOHEXENE-1-CARBOXYLATE SYNTHASE"/>
    <property type="match status" value="1"/>
</dbReference>
<dbReference type="Gene3D" id="3.40.50.970">
    <property type="match status" value="2"/>
</dbReference>
<dbReference type="Proteomes" id="UP000001727">
    <property type="component" value="Chromosome"/>
</dbReference>
<sequence length="667" mass="68898">MNNQGAENQDPDQLHSPQQTAAAPSPAVLLGAVLVDELIRNGVREAVVCPGSRSAPLALAFAEASRAGRLRLHVRTDERSAAFLALGLAKYSNTPVPVVMTSGTAVANCLPAMVEATATNVPLLILSANRPWSMVGTGANQAIQQREIFGAHAVATLELDAAIDAVTADAAAPSASANAAADATDSAQAAALDTTNPLVRRVRVKVDELLRAATHPSRGGGAHLDIPLREPLVPESITQLTLLARQLAEEPARATAAEQPTAPARTYVLPKQAARLPYGEVTVDASKRTLVIAGSVSDRAWAREQLEELGDLPVFAEPTSPAPDFPVHPAAAAMFTTGLVSHGEYSAATRPEQVIVLGRPTLHRPVTQLLASEDISITVLTEVEQPTDVALTADQVASTVSVTGESAQSWLQVCRGVSELGAEAVRDGIAQATTDGAFTGLHVAAVLADSLRDGDALFVGASSPIRDIARVGLPFDGVRTVANRGAAGIDGLVSTAVGTALAHASADPTAIRAPRTFALLGDLSFLHDVNGLHFGPDEPSPENLVIVVANDDGGAIFETLEPGGESLRSFDDGTPAFERVFGTATGAKLAGLCESAGVDWVGVHNPAELAEVLDALEHGDLDGEAGEKLGLVPGRRGGGVLVVEAFVDRGARVALEKSIRGKVTPGE</sequence>
<dbReference type="GO" id="GO:0030976">
    <property type="term" value="F:thiamine pyrophosphate binding"/>
    <property type="evidence" value="ECO:0007669"/>
    <property type="project" value="UniProtKB-UniRule"/>
</dbReference>
<feature type="region of interest" description="Disordered" evidence="7">
    <location>
        <begin position="1"/>
        <end position="21"/>
    </location>
</feature>
<comment type="similarity">
    <text evidence="6">Belongs to the TPP enzyme family. MenD subfamily.</text>
</comment>
<gene>
    <name evidence="6" type="primary">menD</name>
    <name evidence="9" type="ordered locus">cu0260</name>
</gene>
<dbReference type="GeneID" id="60605059"/>
<keyword evidence="2 6" id="KW-0479">Metal-binding</keyword>
<dbReference type="InterPro" id="IPR004433">
    <property type="entry name" value="MenaQ_synth_MenD"/>
</dbReference>
<accession>B1VEN1</accession>
<dbReference type="GO" id="GO:0009234">
    <property type="term" value="P:menaquinone biosynthetic process"/>
    <property type="evidence" value="ECO:0007669"/>
    <property type="project" value="UniProtKB-UniRule"/>
</dbReference>
<dbReference type="GO" id="GO:0030145">
    <property type="term" value="F:manganese ion binding"/>
    <property type="evidence" value="ECO:0007669"/>
    <property type="project" value="UniProtKB-UniRule"/>
</dbReference>
<comment type="catalytic activity">
    <reaction evidence="6">
        <text>isochorismate + 2-oxoglutarate + H(+) = 5-enolpyruvoyl-6-hydroxy-2-succinyl-cyclohex-3-ene-1-carboxylate + CO2</text>
        <dbReference type="Rhea" id="RHEA:25593"/>
        <dbReference type="ChEBI" id="CHEBI:15378"/>
        <dbReference type="ChEBI" id="CHEBI:16526"/>
        <dbReference type="ChEBI" id="CHEBI:16810"/>
        <dbReference type="ChEBI" id="CHEBI:29780"/>
        <dbReference type="ChEBI" id="CHEBI:58818"/>
        <dbReference type="EC" id="2.2.1.9"/>
    </reaction>
</comment>
<dbReference type="GO" id="GO:0000287">
    <property type="term" value="F:magnesium ion binding"/>
    <property type="evidence" value="ECO:0007669"/>
    <property type="project" value="UniProtKB-UniRule"/>
</dbReference>
<dbReference type="CDD" id="cd02009">
    <property type="entry name" value="TPP_SHCHC_synthase"/>
    <property type="match status" value="1"/>
</dbReference>
<dbReference type="GO" id="GO:0070204">
    <property type="term" value="F:2-succinyl-5-enolpyruvyl-6-hydroxy-3-cyclohexene-1-carboxylic-acid synthase activity"/>
    <property type="evidence" value="ECO:0007669"/>
    <property type="project" value="UniProtKB-UniRule"/>
</dbReference>
<evidence type="ECO:0000256" key="1">
    <source>
        <dbReference type="ARBA" id="ARBA00022679"/>
    </source>
</evidence>
<dbReference type="InterPro" id="IPR029061">
    <property type="entry name" value="THDP-binding"/>
</dbReference>
<proteinExistence type="inferred from homology"/>
<dbReference type="CDD" id="cd07037">
    <property type="entry name" value="TPP_PYR_MenD"/>
    <property type="match status" value="1"/>
</dbReference>
<dbReference type="AlphaFoldDB" id="B1VEN1"/>
<reference evidence="9 10" key="1">
    <citation type="journal article" date="2008" name="J. Biotechnol.">
        <title>The lifestyle of Corynebacterium urealyticum derived from its complete genome sequence established by pyrosequencing.</title>
        <authorList>
            <person name="Tauch A."/>
            <person name="Trost E."/>
            <person name="Tilker A."/>
            <person name="Ludewig U."/>
            <person name="Schneiker S."/>
            <person name="Goesmann A."/>
            <person name="Arnold W."/>
            <person name="Bekel T."/>
            <person name="Brinkrolf K."/>
            <person name="Brune I."/>
            <person name="Goetker S."/>
            <person name="Kalinowski J."/>
            <person name="Kamp P.-B."/>
            <person name="Lobo F.P."/>
            <person name="Viehoever P."/>
            <person name="Weisshaar B."/>
            <person name="Soriano F."/>
            <person name="Droege M."/>
            <person name="Puehler A."/>
        </authorList>
    </citation>
    <scope>NUCLEOTIDE SEQUENCE [LARGE SCALE GENOMIC DNA]</scope>
    <source>
        <strain evidence="10">ATCC 43042 / DSM 7109</strain>
    </source>
</reference>
<evidence type="ECO:0000256" key="5">
    <source>
        <dbReference type="ARBA" id="ARBA00023211"/>
    </source>
</evidence>
<keyword evidence="10" id="KW-1185">Reference proteome</keyword>
<comment type="function">
    <text evidence="6">Catalyzes the thiamine diphosphate-dependent decarboxylation of 2-oxoglutarate and the subsequent addition of the resulting succinic semialdehyde-thiamine pyrophosphate anion to isochorismate to yield 2-succinyl-5-enolpyruvyl-6-hydroxy-3-cyclohexene-1-carboxylate (SEPHCHC).</text>
</comment>
<dbReference type="EC" id="2.2.1.9" evidence="6"/>
<comment type="pathway">
    <text evidence="6">Quinol/quinone metabolism; menaquinone biosynthesis.</text>
</comment>
<dbReference type="eggNOG" id="COG1165">
    <property type="taxonomic scope" value="Bacteria"/>
</dbReference>
<comment type="pathway">
    <text evidence="6">Quinol/quinone metabolism; 1,4-dihydroxy-2-naphthoate biosynthesis; 1,4-dihydroxy-2-naphthoate from chorismate: step 2/7.</text>
</comment>
<dbReference type="EMBL" id="AM942444">
    <property type="protein sequence ID" value="CAQ04220.1"/>
    <property type="molecule type" value="Genomic_DNA"/>
</dbReference>
<dbReference type="KEGG" id="cur:cu0260"/>
<evidence type="ECO:0000256" key="2">
    <source>
        <dbReference type="ARBA" id="ARBA00022723"/>
    </source>
</evidence>
<evidence type="ECO:0000256" key="6">
    <source>
        <dbReference type="HAMAP-Rule" id="MF_01659"/>
    </source>
</evidence>
<keyword evidence="1 6" id="KW-0808">Transferase</keyword>